<proteinExistence type="predicted"/>
<accession>A0A085Z3B8</accession>
<dbReference type="EMBL" id="JPRP01000002">
    <property type="protein sequence ID" value="KFE98931.1"/>
    <property type="molecule type" value="Genomic_DNA"/>
</dbReference>
<comment type="caution">
    <text evidence="1">The sequence shown here is derived from an EMBL/GenBank/DDBJ whole genome shotgun (WGS) entry which is preliminary data.</text>
</comment>
<sequence>MRYIVVYLFIIISNNIFGQNFKNQNFVRINNELTQITNGKDFFLIQLSEKKIFVIIKENKKKYTKLVYALESSGFFLNEVSFLKSDKKIFDYSNYEKGYIDSNSLFYNDKNANFEGSFVCLALISKDKNLITEINITTLVDILPYDKKIHVYLLKVIGALPPNSINK</sequence>
<dbReference type="Proteomes" id="UP000028713">
    <property type="component" value="Unassembled WGS sequence"/>
</dbReference>
<evidence type="ECO:0000313" key="1">
    <source>
        <dbReference type="EMBL" id="KFE98931.1"/>
    </source>
</evidence>
<protein>
    <submittedName>
        <fullName evidence="1">Uncharacterized protein</fullName>
    </submittedName>
</protein>
<dbReference type="AlphaFoldDB" id="A0A085Z3B8"/>
<dbReference type="RefSeq" id="WP_034678253.1">
    <property type="nucleotide sequence ID" value="NZ_FPAP01000002.1"/>
</dbReference>
<name>A0A085Z3B8_9FLAO</name>
<evidence type="ECO:0000313" key="2">
    <source>
        <dbReference type="Proteomes" id="UP000028713"/>
    </source>
</evidence>
<keyword evidence="2" id="KW-1185">Reference proteome</keyword>
<reference evidence="1 2" key="1">
    <citation type="submission" date="2014-07" db="EMBL/GenBank/DDBJ databases">
        <title>Genome of Chryseobacterium formosense LMG 24722.</title>
        <authorList>
            <person name="Pipes S.E."/>
            <person name="Stropko S.J."/>
            <person name="Newman J.D."/>
        </authorList>
    </citation>
    <scope>NUCLEOTIDE SEQUENCE [LARGE SCALE GENOMIC DNA]</scope>
    <source>
        <strain evidence="1 2">LMG 24722</strain>
    </source>
</reference>
<gene>
    <name evidence="1" type="ORF">IX39_16125</name>
</gene>
<dbReference type="STRING" id="236814.IX39_16125"/>
<organism evidence="1 2">
    <name type="scientific">Chryseobacterium formosense</name>
    <dbReference type="NCBI Taxonomy" id="236814"/>
    <lineage>
        <taxon>Bacteria</taxon>
        <taxon>Pseudomonadati</taxon>
        <taxon>Bacteroidota</taxon>
        <taxon>Flavobacteriia</taxon>
        <taxon>Flavobacteriales</taxon>
        <taxon>Weeksellaceae</taxon>
        <taxon>Chryseobacterium group</taxon>
        <taxon>Chryseobacterium</taxon>
    </lineage>
</organism>